<name>A0A9N9NMY9_9GLOM</name>
<evidence type="ECO:0000313" key="2">
    <source>
        <dbReference type="EMBL" id="CAG8753191.1"/>
    </source>
</evidence>
<evidence type="ECO:0000313" key="3">
    <source>
        <dbReference type="Proteomes" id="UP000789759"/>
    </source>
</evidence>
<dbReference type="EMBL" id="CAJVQA010018297">
    <property type="protein sequence ID" value="CAG8753191.1"/>
    <property type="molecule type" value="Genomic_DNA"/>
</dbReference>
<evidence type="ECO:0000256" key="1">
    <source>
        <dbReference type="SAM" id="Coils"/>
    </source>
</evidence>
<proteinExistence type="predicted"/>
<keyword evidence="1" id="KW-0175">Coiled coil</keyword>
<accession>A0A9N9NMY9</accession>
<gene>
    <name evidence="2" type="ORF">CPELLU_LOCUS14844</name>
</gene>
<comment type="caution">
    <text evidence="2">The sequence shown here is derived from an EMBL/GenBank/DDBJ whole genome shotgun (WGS) entry which is preliminary data.</text>
</comment>
<protein>
    <submittedName>
        <fullName evidence="2">4912_t:CDS:1</fullName>
    </submittedName>
</protein>
<organism evidence="2 3">
    <name type="scientific">Cetraspora pellucida</name>
    <dbReference type="NCBI Taxonomy" id="1433469"/>
    <lineage>
        <taxon>Eukaryota</taxon>
        <taxon>Fungi</taxon>
        <taxon>Fungi incertae sedis</taxon>
        <taxon>Mucoromycota</taxon>
        <taxon>Glomeromycotina</taxon>
        <taxon>Glomeromycetes</taxon>
        <taxon>Diversisporales</taxon>
        <taxon>Gigasporaceae</taxon>
        <taxon>Cetraspora</taxon>
    </lineage>
</organism>
<dbReference type="PANTHER" id="PTHR35871">
    <property type="entry name" value="EXPRESSED PROTEIN"/>
    <property type="match status" value="1"/>
</dbReference>
<dbReference type="PANTHER" id="PTHR35871:SF1">
    <property type="entry name" value="CXC1-LIKE CYSTEINE CLUSTER ASSOCIATED WITH KDZ TRANSPOSASES DOMAIN-CONTAINING PROTEIN"/>
    <property type="match status" value="1"/>
</dbReference>
<keyword evidence="3" id="KW-1185">Reference proteome</keyword>
<dbReference type="Proteomes" id="UP000789759">
    <property type="component" value="Unassembled WGS sequence"/>
</dbReference>
<dbReference type="AlphaFoldDB" id="A0A9N9NMY9"/>
<dbReference type="OrthoDB" id="10044727at2759"/>
<feature type="coiled-coil region" evidence="1">
    <location>
        <begin position="32"/>
        <end position="85"/>
    </location>
</feature>
<sequence length="469" mass="56289">MEWVKHYLYNFTKKQIAKDELHGNSRTNLWKKRKAQKQLQHEAKKMRTLDEMWGVKTRDKGKDRYNELKNQLRNLQNAKKTLAKFQPYEDIQNTEYMSRCIRGWVKDFLEQGTLPSHQQGKHAKRESLLDDEDLKLVACTWLHSIPPKDHSPLSLKKELETNIFPKLLGGRWRYCGWGYCGQIYFDGHEWEDVKEYRKEWASRMMNYRKKMKQYNGDEMEIVIPPKQLEIWDTHHVLVTHDEAYFYANDDNSSFWVEDKESIIKKKGQESTIMVKREARVIIKPGQHADGYWKSKNMVKQLHEKAIPIFNAFHSGCIVKDKFKYKDDWFIHNHIKIEQPMFFLDENDGIVKFKEIKKILEERGIWTGQKLDYRRKEDDKKVPNCCTRHILTMEPDFLKQKTSIAETVEAARHIFELYPKFHCECNFIKRFWDAAKRIARQQCDYSYAQLQIRVPEILSNIPLPMIRRFS</sequence>
<reference evidence="2" key="1">
    <citation type="submission" date="2021-06" db="EMBL/GenBank/DDBJ databases">
        <authorList>
            <person name="Kallberg Y."/>
            <person name="Tangrot J."/>
            <person name="Rosling A."/>
        </authorList>
    </citation>
    <scope>NUCLEOTIDE SEQUENCE</scope>
    <source>
        <strain evidence="2">FL966</strain>
    </source>
</reference>